<proteinExistence type="predicted"/>
<comment type="caution">
    <text evidence="2">The sequence shown here is derived from an EMBL/GenBank/DDBJ whole genome shotgun (WGS) entry which is preliminary data.</text>
</comment>
<sequence length="327" mass="36390">MAKSTIKKPVIILVILALIAVGAWFFIQKTATNRVEEEVQQFLVQHELQDRLSYAKLEASPSGTVTLHKVTLLDDEGELLLSADEVKLNRFKEEQDFQEVDFTIKNIVDVSGELFREELNALFAEIDKPAPQHLDVASYYKLDGAAGEVTLKSSVLIPDFLEVGGMLNLANPAAVLDLSNYLAANPDVEEMTPELMSLLAKITLKDLSLELKDKGGVPSLMQLVEKQQLADEQATLTASEREQMVQMKLAQAKQECINTAGLAMVVDDLESACTKLFDFLSNQRSDIKFKASVVKPISVEEFMMLSLMGAMRPEQFFNEYQPSIVIE</sequence>
<organism evidence="2 3">
    <name type="scientific">Oligella urethralis DNF00040</name>
    <dbReference type="NCBI Taxonomy" id="1401065"/>
    <lineage>
        <taxon>Bacteria</taxon>
        <taxon>Pseudomonadati</taxon>
        <taxon>Pseudomonadota</taxon>
        <taxon>Betaproteobacteria</taxon>
        <taxon>Burkholderiales</taxon>
        <taxon>Alcaligenaceae</taxon>
        <taxon>Oligella</taxon>
    </lineage>
</organism>
<dbReference type="OrthoDB" id="9994113at2"/>
<evidence type="ECO:0000313" key="3">
    <source>
        <dbReference type="Proteomes" id="UP000029629"/>
    </source>
</evidence>
<reference evidence="2 3" key="1">
    <citation type="submission" date="2014-07" db="EMBL/GenBank/DDBJ databases">
        <authorList>
            <person name="McCorrison J."/>
            <person name="Sanka R."/>
            <person name="Torralba M."/>
            <person name="Gillis M."/>
            <person name="Haft D.H."/>
            <person name="Methe B."/>
            <person name="Sutton G."/>
            <person name="Nelson K.E."/>
        </authorList>
    </citation>
    <scope>NUCLEOTIDE SEQUENCE [LARGE SCALE GENOMIC DNA]</scope>
    <source>
        <strain evidence="2 3">DNF00040</strain>
    </source>
</reference>
<gene>
    <name evidence="2" type="ORF">HMPREF2130_02590</name>
</gene>
<feature type="transmembrane region" description="Helical" evidence="1">
    <location>
        <begin position="9"/>
        <end position="27"/>
    </location>
</feature>
<keyword evidence="1" id="KW-0812">Transmembrane</keyword>
<dbReference type="Proteomes" id="UP000029629">
    <property type="component" value="Unassembled WGS sequence"/>
</dbReference>
<name>A0A095ZA31_9BURK</name>
<keyword evidence="3" id="KW-1185">Reference proteome</keyword>
<keyword evidence="1" id="KW-0472">Membrane</keyword>
<evidence type="ECO:0000256" key="1">
    <source>
        <dbReference type="SAM" id="Phobius"/>
    </source>
</evidence>
<protein>
    <submittedName>
        <fullName evidence="2">Uncharacterized protein</fullName>
    </submittedName>
</protein>
<keyword evidence="1" id="KW-1133">Transmembrane helix</keyword>
<dbReference type="RefSeq" id="WP_036557806.1">
    <property type="nucleotide sequence ID" value="NZ_JRNI01000011.1"/>
</dbReference>
<evidence type="ECO:0000313" key="2">
    <source>
        <dbReference type="EMBL" id="KGF31645.1"/>
    </source>
</evidence>
<accession>A0A095ZA31</accession>
<dbReference type="EMBL" id="JRNI01000011">
    <property type="protein sequence ID" value="KGF31645.1"/>
    <property type="molecule type" value="Genomic_DNA"/>
</dbReference>
<dbReference type="AlphaFoldDB" id="A0A095ZA31"/>